<organism evidence="2 3">
    <name type="scientific">Ditylenchus dipsaci</name>
    <dbReference type="NCBI Taxonomy" id="166011"/>
    <lineage>
        <taxon>Eukaryota</taxon>
        <taxon>Metazoa</taxon>
        <taxon>Ecdysozoa</taxon>
        <taxon>Nematoda</taxon>
        <taxon>Chromadorea</taxon>
        <taxon>Rhabditida</taxon>
        <taxon>Tylenchina</taxon>
        <taxon>Tylenchomorpha</taxon>
        <taxon>Sphaerularioidea</taxon>
        <taxon>Anguinidae</taxon>
        <taxon>Anguininae</taxon>
        <taxon>Ditylenchus</taxon>
    </lineage>
</organism>
<dbReference type="AlphaFoldDB" id="A0A915D9U7"/>
<dbReference type="Pfam" id="PF04707">
    <property type="entry name" value="PRELI"/>
    <property type="match status" value="1"/>
</dbReference>
<dbReference type="WBParaSite" id="jg16937">
    <property type="protein sequence ID" value="jg16937"/>
    <property type="gene ID" value="jg16937"/>
</dbReference>
<dbReference type="InterPro" id="IPR006797">
    <property type="entry name" value="PRELI/MSF1_dom"/>
</dbReference>
<dbReference type="GO" id="GO:0005758">
    <property type="term" value="C:mitochondrial intermembrane space"/>
    <property type="evidence" value="ECO:0007669"/>
    <property type="project" value="InterPro"/>
</dbReference>
<evidence type="ECO:0000313" key="3">
    <source>
        <dbReference type="WBParaSite" id="jg16937"/>
    </source>
</evidence>
<dbReference type="InterPro" id="IPR037365">
    <property type="entry name" value="Slowmo/Ups"/>
</dbReference>
<protein>
    <submittedName>
        <fullName evidence="3">PRELI/MSF1 domain-containing protein</fullName>
    </submittedName>
</protein>
<dbReference type="PROSITE" id="PS50904">
    <property type="entry name" value="PRELI_MSF1"/>
    <property type="match status" value="1"/>
</dbReference>
<evidence type="ECO:0000259" key="1">
    <source>
        <dbReference type="PROSITE" id="PS50904"/>
    </source>
</evidence>
<dbReference type="PANTHER" id="PTHR11158">
    <property type="entry name" value="MSF1/PX19 RELATED"/>
    <property type="match status" value="1"/>
</dbReference>
<evidence type="ECO:0000313" key="2">
    <source>
        <dbReference type="Proteomes" id="UP000887574"/>
    </source>
</evidence>
<dbReference type="Proteomes" id="UP000887574">
    <property type="component" value="Unplaced"/>
</dbReference>
<sequence>MKYWAAEHVYEHPWHTVVNAAYRKYPNPMNRSITAIDVVQQSVDDGVLKTERVLQSQFSIPSWASKLTGFFWSAIFPRVH</sequence>
<feature type="domain" description="PRELI/MSF1" evidence="1">
    <location>
        <begin position="1"/>
        <end position="80"/>
    </location>
</feature>
<keyword evidence="2" id="KW-1185">Reference proteome</keyword>
<accession>A0A915D9U7</accession>
<reference evidence="3" key="1">
    <citation type="submission" date="2022-11" db="UniProtKB">
        <authorList>
            <consortium name="WormBaseParasite"/>
        </authorList>
    </citation>
    <scope>IDENTIFICATION</scope>
</reference>
<name>A0A915D9U7_9BILA</name>
<proteinExistence type="predicted"/>